<dbReference type="PROSITE" id="PS50088">
    <property type="entry name" value="ANK_REPEAT"/>
    <property type="match status" value="1"/>
</dbReference>
<evidence type="ECO:0000256" key="1">
    <source>
        <dbReference type="PROSITE-ProRule" id="PRU00023"/>
    </source>
</evidence>
<dbReference type="PANTHER" id="PTHR24168:SF19">
    <property type="entry name" value="KN MOTIF AND ANKYRIN REPEAT DOMAIN-CONTAINING PROTEIN 1"/>
    <property type="match status" value="1"/>
</dbReference>
<keyword evidence="3" id="KW-1185">Reference proteome</keyword>
<gene>
    <name evidence="2" type="ORF">H920_04115</name>
</gene>
<dbReference type="InterPro" id="IPR047184">
    <property type="entry name" value="KANK1-4"/>
</dbReference>
<dbReference type="GO" id="GO:0005737">
    <property type="term" value="C:cytoplasm"/>
    <property type="evidence" value="ECO:0007669"/>
    <property type="project" value="TreeGrafter"/>
</dbReference>
<evidence type="ECO:0000313" key="2">
    <source>
        <dbReference type="EMBL" id="KFO34476.1"/>
    </source>
</evidence>
<sequence length="125" mass="13809">MVRDYVSPEVLHYSINMADGNSNAALHYHVSHSNFEIIKLVLDTDVCNVDHKNKAGYIPIMWAALMVEEAGKYMQVVEELFCWGNVNAKASQWGQMALILATSHGQIDMVKGLLACGADINIQDG</sequence>
<dbReference type="SUPFAM" id="SSF48403">
    <property type="entry name" value="Ankyrin repeat"/>
    <property type="match status" value="1"/>
</dbReference>
<proteinExistence type="predicted"/>
<reference evidence="2 3" key="1">
    <citation type="submission" date="2013-11" db="EMBL/GenBank/DDBJ databases">
        <title>The Damaraland mole rat (Fukomys damarensis) genome and evolution of African mole rats.</title>
        <authorList>
            <person name="Gladyshev V.N."/>
            <person name="Fang X."/>
        </authorList>
    </citation>
    <scope>NUCLEOTIDE SEQUENCE [LARGE SCALE GENOMIC DNA]</scope>
    <source>
        <tissue evidence="2">Liver</tissue>
    </source>
</reference>
<dbReference type="SMART" id="SM00248">
    <property type="entry name" value="ANK"/>
    <property type="match status" value="2"/>
</dbReference>
<name>A0A091EGA9_FUKDA</name>
<keyword evidence="1" id="KW-0040">ANK repeat</keyword>
<organism evidence="2 3">
    <name type="scientific">Fukomys damarensis</name>
    <name type="common">Damaraland mole rat</name>
    <name type="synonym">Cryptomys damarensis</name>
    <dbReference type="NCBI Taxonomy" id="885580"/>
    <lineage>
        <taxon>Eukaryota</taxon>
        <taxon>Metazoa</taxon>
        <taxon>Chordata</taxon>
        <taxon>Craniata</taxon>
        <taxon>Vertebrata</taxon>
        <taxon>Euteleostomi</taxon>
        <taxon>Mammalia</taxon>
        <taxon>Eutheria</taxon>
        <taxon>Euarchontoglires</taxon>
        <taxon>Glires</taxon>
        <taxon>Rodentia</taxon>
        <taxon>Hystricomorpha</taxon>
        <taxon>Bathyergidae</taxon>
        <taxon>Fukomys</taxon>
    </lineage>
</organism>
<dbReference type="Proteomes" id="UP000028990">
    <property type="component" value="Unassembled WGS sequence"/>
</dbReference>
<dbReference type="PANTHER" id="PTHR24168">
    <property type="entry name" value="KN MOTIF AND ANKYRIN REPEAT DOMAIN-CONTAINING"/>
    <property type="match status" value="1"/>
</dbReference>
<dbReference type="Pfam" id="PF00023">
    <property type="entry name" value="Ank"/>
    <property type="match status" value="1"/>
</dbReference>
<dbReference type="AlphaFoldDB" id="A0A091EGA9"/>
<dbReference type="EMBL" id="KN121951">
    <property type="protein sequence ID" value="KFO34476.1"/>
    <property type="molecule type" value="Genomic_DNA"/>
</dbReference>
<dbReference type="Pfam" id="PF12796">
    <property type="entry name" value="Ank_2"/>
    <property type="match status" value="1"/>
</dbReference>
<dbReference type="GO" id="GO:0030837">
    <property type="term" value="P:negative regulation of actin filament polymerization"/>
    <property type="evidence" value="ECO:0007669"/>
    <property type="project" value="InterPro"/>
</dbReference>
<dbReference type="InterPro" id="IPR002110">
    <property type="entry name" value="Ankyrin_rpt"/>
</dbReference>
<protein>
    <submittedName>
        <fullName evidence="2">KN motif and ankyrin repeat domain-containing protein 1</fullName>
    </submittedName>
</protein>
<dbReference type="Gene3D" id="1.25.40.20">
    <property type="entry name" value="Ankyrin repeat-containing domain"/>
    <property type="match status" value="1"/>
</dbReference>
<feature type="repeat" description="ANK" evidence="1">
    <location>
        <begin position="93"/>
        <end position="125"/>
    </location>
</feature>
<dbReference type="InterPro" id="IPR036770">
    <property type="entry name" value="Ankyrin_rpt-contain_sf"/>
</dbReference>
<dbReference type="GO" id="GO:0005856">
    <property type="term" value="C:cytoskeleton"/>
    <property type="evidence" value="ECO:0007669"/>
    <property type="project" value="TreeGrafter"/>
</dbReference>
<accession>A0A091EGA9</accession>
<dbReference type="PROSITE" id="PS50297">
    <property type="entry name" value="ANK_REP_REGION"/>
    <property type="match status" value="1"/>
</dbReference>
<evidence type="ECO:0000313" key="3">
    <source>
        <dbReference type="Proteomes" id="UP000028990"/>
    </source>
</evidence>